<evidence type="ECO:0000256" key="2">
    <source>
        <dbReference type="SAM" id="Phobius"/>
    </source>
</evidence>
<reference evidence="3 4" key="1">
    <citation type="journal article" date="2014" name="Genome Announc.">
        <title>Comparative Genome Analysis of Two Isolates of the Fish Pathogen Piscirickettsia salmonis from Different Hosts Reveals Major Differences in Virulence-Associated Secretion Systems.</title>
        <authorList>
            <person name="Bohle H."/>
            <person name="Henriquez P."/>
            <person name="Grothusen H."/>
            <person name="Navas E."/>
            <person name="Sandoval A."/>
            <person name="Bustamante F."/>
            <person name="Bustos P."/>
            <person name="Mancilla M."/>
        </authorList>
    </citation>
    <scope>NUCLEOTIDE SEQUENCE [LARGE SCALE GENOMIC DNA]</scope>
    <source>
        <strain evidence="4">B1-32597</strain>
    </source>
</reference>
<keyword evidence="2" id="KW-1133">Transmembrane helix</keyword>
<evidence type="ECO:0000256" key="1">
    <source>
        <dbReference type="SAM" id="MobiDB-lite"/>
    </source>
</evidence>
<dbReference type="AlphaFoldDB" id="A0A1L6TGD6"/>
<dbReference type="OrthoDB" id="5298777at2"/>
<proteinExistence type="predicted"/>
<feature type="region of interest" description="Disordered" evidence="1">
    <location>
        <begin position="30"/>
        <end position="66"/>
    </location>
</feature>
<sequence length="178" mass="20126">MGSVLLWIVILGGIIFLLNKFFMNKQDKYSNTHRSSQRPREDNPAAGNVYDHQTEHQPEERVTHPTVSQGDLEHAAKELFVTLQDAWNNEKLAVLQKRTSADVFTKVQSPERHQSISIVALTAQVQELKESPEGHVKAKVIYSGQLRQGNGQPYDFREIWHVSREAADAVLKVEGIGE</sequence>
<dbReference type="EMBL" id="CP012508">
    <property type="protein sequence ID" value="ALB21469.1"/>
    <property type="molecule type" value="Genomic_DNA"/>
</dbReference>
<keyword evidence="2" id="KW-0472">Membrane</keyword>
<organism evidence="3 4">
    <name type="scientific">Piscirickettsia salmonis</name>
    <dbReference type="NCBI Taxonomy" id="1238"/>
    <lineage>
        <taxon>Bacteria</taxon>
        <taxon>Pseudomonadati</taxon>
        <taxon>Pseudomonadota</taxon>
        <taxon>Gammaproteobacteria</taxon>
        <taxon>Thiotrichales</taxon>
        <taxon>Piscirickettsiaceae</taxon>
        <taxon>Piscirickettsia</taxon>
    </lineage>
</organism>
<feature type="transmembrane region" description="Helical" evidence="2">
    <location>
        <begin position="6"/>
        <end position="23"/>
    </location>
</feature>
<dbReference type="Proteomes" id="UP000029558">
    <property type="component" value="Chromosome"/>
</dbReference>
<name>A0A1L6TGD6_PISSA</name>
<evidence type="ECO:0000313" key="4">
    <source>
        <dbReference type="Proteomes" id="UP000029558"/>
    </source>
</evidence>
<evidence type="ECO:0000313" key="3">
    <source>
        <dbReference type="EMBL" id="ALB21469.1"/>
    </source>
</evidence>
<feature type="compositionally biased region" description="Basic and acidic residues" evidence="1">
    <location>
        <begin position="52"/>
        <end position="63"/>
    </location>
</feature>
<gene>
    <name evidence="3" type="ORF">KU39_285</name>
</gene>
<protein>
    <submittedName>
        <fullName evidence="3">Membrane protein</fullName>
    </submittedName>
</protein>
<accession>A0A1L6TGD6</accession>
<keyword evidence="2" id="KW-0812">Transmembrane</keyword>